<dbReference type="Proteomes" id="UP000799439">
    <property type="component" value="Unassembled WGS sequence"/>
</dbReference>
<dbReference type="Pfam" id="PF21032">
    <property type="entry name" value="PROPPIN"/>
    <property type="match status" value="1"/>
</dbReference>
<comment type="subcellular location">
    <subcellularLocation>
        <location evidence="1">Vacuole membrane</location>
        <topology evidence="1">Peripheral membrane protein</topology>
    </subcellularLocation>
</comment>
<dbReference type="SUPFAM" id="SSF50978">
    <property type="entry name" value="WD40 repeat-like"/>
    <property type="match status" value="1"/>
</dbReference>
<comment type="similarity">
    <text evidence="4">Belongs to the WD repeat PROPPIN family.</text>
</comment>
<evidence type="ECO:0000256" key="5">
    <source>
        <dbReference type="SAM" id="MobiDB-lite"/>
    </source>
</evidence>
<evidence type="ECO:0000256" key="1">
    <source>
        <dbReference type="ARBA" id="ARBA00004148"/>
    </source>
</evidence>
<proteinExistence type="inferred from homology"/>
<gene>
    <name evidence="6" type="ORF">K461DRAFT_318459</name>
</gene>
<dbReference type="OrthoDB" id="1667587at2759"/>
<dbReference type="GO" id="GO:0005774">
    <property type="term" value="C:vacuolar membrane"/>
    <property type="evidence" value="ECO:0007669"/>
    <property type="project" value="UniProtKB-SubCell"/>
</dbReference>
<protein>
    <submittedName>
        <fullName evidence="6">WD40 repeat-like protein</fullName>
    </submittedName>
</protein>
<dbReference type="PANTHER" id="PTHR11227">
    <property type="entry name" value="WD-REPEAT PROTEIN INTERACTING WITH PHOSPHOINOSIDES WIPI -RELATED"/>
    <property type="match status" value="1"/>
</dbReference>
<dbReference type="InterPro" id="IPR036322">
    <property type="entry name" value="WD40_repeat_dom_sf"/>
</dbReference>
<evidence type="ECO:0000313" key="7">
    <source>
        <dbReference type="Proteomes" id="UP000799439"/>
    </source>
</evidence>
<dbReference type="EMBL" id="ML996082">
    <property type="protein sequence ID" value="KAF2155772.1"/>
    <property type="molecule type" value="Genomic_DNA"/>
</dbReference>
<keyword evidence="2" id="KW-0853">WD repeat</keyword>
<dbReference type="SMART" id="SM00320">
    <property type="entry name" value="WD40"/>
    <property type="match status" value="3"/>
</dbReference>
<comment type="caution">
    <text evidence="6">The sequence shown here is derived from an EMBL/GenBank/DDBJ whole genome shotgun (WGS) entry which is preliminary data.</text>
</comment>
<sequence length="464" mass="50502">MDTRHPIQHSPDPVVLSVSFNQSRNRMICGLDDGVRVFRANDCIRTLKEPPTLGRGYAIATALDDRYIVLVGGGRNPNASPNKLQFWDGHYGGLLKDLDFHEPILGVRMTDRHIAVILGERTVYLHYHHDGEFDHHHPGSVSAIHDTASNPYALCCVQGDTTVLPGLTAGQVQIIGLADKTKKIIRAHASELRHMDLSSDGQTLATASKQGTLIRVFSVASLSQTHEFRRGVDAAIIYSLAISPRSHFIACTSDKGTIHIFDLRLHPTEELTKIAPVPQKRTSVARVVSQSRRAGSVDFDTQSLPSQSSSPRPPSQAFYTPPADIVHAPPTNAPSALSALAKLPGMPKALSDVRSLTSAPYHLGSDPANWQGQPAFISTTLPNGQSCRVKNPNIPVPGLPDGKPPKGILCWDPESGDRKLWCVGGGADARWEVFDLLETNEGRIKLAKGGYRSYLSRQFPEASE</sequence>
<evidence type="ECO:0000313" key="6">
    <source>
        <dbReference type="EMBL" id="KAF2155772.1"/>
    </source>
</evidence>
<evidence type="ECO:0000256" key="2">
    <source>
        <dbReference type="ARBA" id="ARBA00022574"/>
    </source>
</evidence>
<keyword evidence="7" id="KW-1185">Reference proteome</keyword>
<accession>A0A9P4MJX4</accession>
<evidence type="ECO:0000256" key="4">
    <source>
        <dbReference type="ARBA" id="ARBA00025740"/>
    </source>
</evidence>
<dbReference type="Gene3D" id="2.130.10.10">
    <property type="entry name" value="YVTN repeat-like/Quinoprotein amine dehydrogenase"/>
    <property type="match status" value="1"/>
</dbReference>
<organism evidence="6 7">
    <name type="scientific">Myriangium duriaei CBS 260.36</name>
    <dbReference type="NCBI Taxonomy" id="1168546"/>
    <lineage>
        <taxon>Eukaryota</taxon>
        <taxon>Fungi</taxon>
        <taxon>Dikarya</taxon>
        <taxon>Ascomycota</taxon>
        <taxon>Pezizomycotina</taxon>
        <taxon>Dothideomycetes</taxon>
        <taxon>Dothideomycetidae</taxon>
        <taxon>Myriangiales</taxon>
        <taxon>Myriangiaceae</taxon>
        <taxon>Myriangium</taxon>
    </lineage>
</organism>
<dbReference type="InterPro" id="IPR015943">
    <property type="entry name" value="WD40/YVTN_repeat-like_dom_sf"/>
</dbReference>
<dbReference type="AlphaFoldDB" id="A0A9P4MJX4"/>
<dbReference type="InterPro" id="IPR048720">
    <property type="entry name" value="PROPPIN"/>
</dbReference>
<evidence type="ECO:0000256" key="3">
    <source>
        <dbReference type="ARBA" id="ARBA00022737"/>
    </source>
</evidence>
<name>A0A9P4MJX4_9PEZI</name>
<reference evidence="6" key="1">
    <citation type="journal article" date="2020" name="Stud. Mycol.">
        <title>101 Dothideomycetes genomes: a test case for predicting lifestyles and emergence of pathogens.</title>
        <authorList>
            <person name="Haridas S."/>
            <person name="Albert R."/>
            <person name="Binder M."/>
            <person name="Bloem J."/>
            <person name="Labutti K."/>
            <person name="Salamov A."/>
            <person name="Andreopoulos B."/>
            <person name="Baker S."/>
            <person name="Barry K."/>
            <person name="Bills G."/>
            <person name="Bluhm B."/>
            <person name="Cannon C."/>
            <person name="Castanera R."/>
            <person name="Culley D."/>
            <person name="Daum C."/>
            <person name="Ezra D."/>
            <person name="Gonzalez J."/>
            <person name="Henrissat B."/>
            <person name="Kuo A."/>
            <person name="Liang C."/>
            <person name="Lipzen A."/>
            <person name="Lutzoni F."/>
            <person name="Magnuson J."/>
            <person name="Mondo S."/>
            <person name="Nolan M."/>
            <person name="Ohm R."/>
            <person name="Pangilinan J."/>
            <person name="Park H.-J."/>
            <person name="Ramirez L."/>
            <person name="Alfaro M."/>
            <person name="Sun H."/>
            <person name="Tritt A."/>
            <person name="Yoshinaga Y."/>
            <person name="Zwiers L.-H."/>
            <person name="Turgeon B."/>
            <person name="Goodwin S."/>
            <person name="Spatafora J."/>
            <person name="Crous P."/>
            <person name="Grigoriev I."/>
        </authorList>
    </citation>
    <scope>NUCLEOTIDE SEQUENCE</scope>
    <source>
        <strain evidence="6">CBS 260.36</strain>
    </source>
</reference>
<dbReference type="InterPro" id="IPR001680">
    <property type="entry name" value="WD40_rpt"/>
</dbReference>
<feature type="region of interest" description="Disordered" evidence="5">
    <location>
        <begin position="282"/>
        <end position="331"/>
    </location>
</feature>
<keyword evidence="3" id="KW-0677">Repeat</keyword>